<protein>
    <submittedName>
        <fullName evidence="1">Uncharacterized protein</fullName>
    </submittedName>
</protein>
<comment type="caution">
    <text evidence="1">The sequence shown here is derived from an EMBL/GenBank/DDBJ whole genome shotgun (WGS) entry which is preliminary data.</text>
</comment>
<dbReference type="EMBL" id="JAQQBS010001423">
    <property type="protein sequence ID" value="KAK0160315.1"/>
    <property type="molecule type" value="Genomic_DNA"/>
</dbReference>
<evidence type="ECO:0000313" key="2">
    <source>
        <dbReference type="Proteomes" id="UP001168990"/>
    </source>
</evidence>
<evidence type="ECO:0000313" key="1">
    <source>
        <dbReference type="EMBL" id="KAK0160315.1"/>
    </source>
</evidence>
<proteinExistence type="predicted"/>
<accession>A0AA39C9D6</accession>
<reference evidence="1" key="1">
    <citation type="journal article" date="2023" name="bioRxiv">
        <title>Scaffold-level genome assemblies of two parasitoid biocontrol wasps reveal the parthenogenesis mechanism and an associated novel virus.</title>
        <authorList>
            <person name="Inwood S."/>
            <person name="Skelly J."/>
            <person name="Guhlin J."/>
            <person name="Harrop T."/>
            <person name="Goldson S."/>
            <person name="Dearden P."/>
        </authorList>
    </citation>
    <scope>NUCLEOTIDE SEQUENCE</scope>
    <source>
        <strain evidence="1">Irish</strain>
        <tissue evidence="1">Whole body</tissue>
    </source>
</reference>
<reference evidence="1" key="2">
    <citation type="submission" date="2023-03" db="EMBL/GenBank/DDBJ databases">
        <authorList>
            <person name="Inwood S.N."/>
            <person name="Skelly J.G."/>
            <person name="Guhlin J."/>
            <person name="Harrop T.W.R."/>
            <person name="Goldson S.G."/>
            <person name="Dearden P.K."/>
        </authorList>
    </citation>
    <scope>NUCLEOTIDE SEQUENCE</scope>
    <source>
        <strain evidence="1">Irish</strain>
        <tissue evidence="1">Whole body</tissue>
    </source>
</reference>
<organism evidence="1 2">
    <name type="scientific">Microctonus aethiopoides</name>
    <dbReference type="NCBI Taxonomy" id="144406"/>
    <lineage>
        <taxon>Eukaryota</taxon>
        <taxon>Metazoa</taxon>
        <taxon>Ecdysozoa</taxon>
        <taxon>Arthropoda</taxon>
        <taxon>Hexapoda</taxon>
        <taxon>Insecta</taxon>
        <taxon>Pterygota</taxon>
        <taxon>Neoptera</taxon>
        <taxon>Endopterygota</taxon>
        <taxon>Hymenoptera</taxon>
        <taxon>Apocrita</taxon>
        <taxon>Ichneumonoidea</taxon>
        <taxon>Braconidae</taxon>
        <taxon>Euphorinae</taxon>
        <taxon>Microctonus</taxon>
    </lineage>
</organism>
<name>A0AA39C9D6_9HYME</name>
<sequence>MPYKILKSSKTFIKAFIEVSKINDRDEQELRKTIEKFVCRMYGFQSIDDVHVARMATFTKAYKVNEKTDISSFKNKINGATFPLCKSELHHHILRTSYIAHLWSHAHSSTPTEFSLTDFG</sequence>
<dbReference type="AlphaFoldDB" id="A0AA39C9D6"/>
<gene>
    <name evidence="1" type="ORF">PV328_007742</name>
</gene>
<keyword evidence="2" id="KW-1185">Reference proteome</keyword>
<dbReference type="Proteomes" id="UP001168990">
    <property type="component" value="Unassembled WGS sequence"/>
</dbReference>